<organism evidence="4 5">
    <name type="scientific">Longimycelium tulufanense</name>
    <dbReference type="NCBI Taxonomy" id="907463"/>
    <lineage>
        <taxon>Bacteria</taxon>
        <taxon>Bacillati</taxon>
        <taxon>Actinomycetota</taxon>
        <taxon>Actinomycetes</taxon>
        <taxon>Pseudonocardiales</taxon>
        <taxon>Pseudonocardiaceae</taxon>
        <taxon>Longimycelium</taxon>
    </lineage>
</organism>
<keyword evidence="2" id="KW-0067">ATP-binding</keyword>
<dbReference type="InterPro" id="IPR027417">
    <property type="entry name" value="P-loop_NTPase"/>
</dbReference>
<name>A0A8J3CIH9_9PSEU</name>
<dbReference type="InterPro" id="IPR036388">
    <property type="entry name" value="WH-like_DNA-bd_sf"/>
</dbReference>
<dbReference type="PROSITE" id="PS00622">
    <property type="entry name" value="HTH_LUXR_1"/>
    <property type="match status" value="1"/>
</dbReference>
<dbReference type="PANTHER" id="PTHR16305:SF35">
    <property type="entry name" value="TRANSCRIPTIONAL ACTIVATOR DOMAIN"/>
    <property type="match status" value="1"/>
</dbReference>
<evidence type="ECO:0000259" key="3">
    <source>
        <dbReference type="PROSITE" id="PS50043"/>
    </source>
</evidence>
<evidence type="ECO:0000313" key="5">
    <source>
        <dbReference type="Proteomes" id="UP000637578"/>
    </source>
</evidence>
<dbReference type="GO" id="GO:0005524">
    <property type="term" value="F:ATP binding"/>
    <property type="evidence" value="ECO:0007669"/>
    <property type="project" value="UniProtKB-KW"/>
</dbReference>
<dbReference type="InterPro" id="IPR011990">
    <property type="entry name" value="TPR-like_helical_dom_sf"/>
</dbReference>
<dbReference type="Pfam" id="PF13191">
    <property type="entry name" value="AAA_16"/>
    <property type="match status" value="1"/>
</dbReference>
<proteinExistence type="predicted"/>
<gene>
    <name evidence="4" type="ORF">GCM10012275_48030</name>
</gene>
<dbReference type="Gene3D" id="3.40.50.300">
    <property type="entry name" value="P-loop containing nucleotide triphosphate hydrolases"/>
    <property type="match status" value="1"/>
</dbReference>
<dbReference type="InterPro" id="IPR016032">
    <property type="entry name" value="Sig_transdc_resp-reg_C-effctor"/>
</dbReference>
<dbReference type="SUPFAM" id="SSF48452">
    <property type="entry name" value="TPR-like"/>
    <property type="match status" value="2"/>
</dbReference>
<dbReference type="GO" id="GO:0003677">
    <property type="term" value="F:DNA binding"/>
    <property type="evidence" value="ECO:0007669"/>
    <property type="project" value="InterPro"/>
</dbReference>
<keyword evidence="1" id="KW-0547">Nucleotide-binding</keyword>
<dbReference type="Pfam" id="PF00196">
    <property type="entry name" value="GerE"/>
    <property type="match status" value="1"/>
</dbReference>
<dbReference type="CDD" id="cd06170">
    <property type="entry name" value="LuxR_C_like"/>
    <property type="match status" value="1"/>
</dbReference>
<protein>
    <submittedName>
        <fullName evidence="4">LuxR family transcriptional regulator</fullName>
    </submittedName>
</protein>
<dbReference type="GO" id="GO:0006355">
    <property type="term" value="P:regulation of DNA-templated transcription"/>
    <property type="evidence" value="ECO:0007669"/>
    <property type="project" value="InterPro"/>
</dbReference>
<dbReference type="Proteomes" id="UP000637578">
    <property type="component" value="Unassembled WGS sequence"/>
</dbReference>
<reference evidence="4" key="2">
    <citation type="submission" date="2020-09" db="EMBL/GenBank/DDBJ databases">
        <authorList>
            <person name="Sun Q."/>
            <person name="Zhou Y."/>
        </authorList>
    </citation>
    <scope>NUCLEOTIDE SEQUENCE</scope>
    <source>
        <strain evidence="4">CGMCC 4.5737</strain>
    </source>
</reference>
<dbReference type="Gene3D" id="1.10.10.10">
    <property type="entry name" value="Winged helix-like DNA-binding domain superfamily/Winged helix DNA-binding domain"/>
    <property type="match status" value="1"/>
</dbReference>
<evidence type="ECO:0000313" key="4">
    <source>
        <dbReference type="EMBL" id="GGM71886.1"/>
    </source>
</evidence>
<dbReference type="EMBL" id="BMMK01000027">
    <property type="protein sequence ID" value="GGM71886.1"/>
    <property type="molecule type" value="Genomic_DNA"/>
</dbReference>
<dbReference type="PROSITE" id="PS50043">
    <property type="entry name" value="HTH_LUXR_2"/>
    <property type="match status" value="1"/>
</dbReference>
<dbReference type="AlphaFoldDB" id="A0A8J3CIH9"/>
<dbReference type="SMART" id="SM00421">
    <property type="entry name" value="HTH_LUXR"/>
    <property type="match status" value="1"/>
</dbReference>
<dbReference type="SUPFAM" id="SSF52540">
    <property type="entry name" value="P-loop containing nucleoside triphosphate hydrolases"/>
    <property type="match status" value="1"/>
</dbReference>
<dbReference type="GO" id="GO:0004016">
    <property type="term" value="F:adenylate cyclase activity"/>
    <property type="evidence" value="ECO:0007669"/>
    <property type="project" value="TreeGrafter"/>
</dbReference>
<dbReference type="RefSeq" id="WP_189060677.1">
    <property type="nucleotide sequence ID" value="NZ_BMMK01000027.1"/>
</dbReference>
<dbReference type="Gene3D" id="1.25.40.10">
    <property type="entry name" value="Tetratricopeptide repeat domain"/>
    <property type="match status" value="1"/>
</dbReference>
<evidence type="ECO:0000256" key="2">
    <source>
        <dbReference type="ARBA" id="ARBA00022840"/>
    </source>
</evidence>
<feature type="domain" description="HTH luxR-type" evidence="3">
    <location>
        <begin position="905"/>
        <end position="970"/>
    </location>
</feature>
<dbReference type="PANTHER" id="PTHR16305">
    <property type="entry name" value="TESTICULAR SOLUBLE ADENYLYL CYCLASE"/>
    <property type="match status" value="1"/>
</dbReference>
<dbReference type="PRINTS" id="PR00038">
    <property type="entry name" value="HTHLUXR"/>
</dbReference>
<evidence type="ECO:0000256" key="1">
    <source>
        <dbReference type="ARBA" id="ARBA00022741"/>
    </source>
</evidence>
<comment type="caution">
    <text evidence="4">The sequence shown here is derived from an EMBL/GenBank/DDBJ whole genome shotgun (WGS) entry which is preliminary data.</text>
</comment>
<dbReference type="SUPFAM" id="SSF46894">
    <property type="entry name" value="C-terminal effector domain of the bipartite response regulators"/>
    <property type="match status" value="1"/>
</dbReference>
<dbReference type="InterPro" id="IPR041664">
    <property type="entry name" value="AAA_16"/>
</dbReference>
<accession>A0A8J3CIH9</accession>
<sequence length="975" mass="103945">MGTAVLAGPELPVVGRETEIDALRDIVDRVVLARGELLVIDGEPGVGKTRLCHEALALAARRGFTVGAGAGRPPGPHAAYGVWLEALGPLLRALPASDRARVVHGLPDLGRLFADLDLPPPPTARERGLERARLFEAVAKLLARLAARRPVALFLDDLHWADVASVELLGYVARGVPDTAVLLLSACRPLGREPVDAALRALPTAIAPGSAARCWHLEGLDRDELAVLLAGLLDGTPPRPLVNAVARHAAGLPLFAVVLVQYLQTAGLLYRRGRGEWMLAHGVPVPPTLRDAVAARLDQLSAAELDLLRVVALAGDAATHEIVTAVPQRSETELFHAVLSLLSRDLLGKESVAGRLRYRLAHPYYAEMACDLVPPDRLRALHIGLARALDLLGVPDRGVLARQYRAAGELADPDQALRACHAAGEEALRRQGGDVAVDHLAAALDLAHRQGRTDLLPRLTEQLAIGYDIAGRVVDALSAWRDAAAAWRDAGEPAGVVRCLRRWALAAHDHGDPEGAARAVAEAERLLGPHAPAEELIRLAETRVVLASRRPGPAAGLVIDERRLLDLADRQGSARARTVAAVARMSRQLTHGGYAEARRAADQVLPLTPQSGDPALTVLFHLPLFLLELTLSGAPAAIALAEQALDEARRDGVPALEAGPRFCAYLGYFLAGEWEPAWDTAGQLVATGHRTGEVRQVALGSAGRALIAGHQGRHRVAAELLAEARAVGGHRLDPEVRETVDLVDAVLALHAGDTEAALATAEQLGAAPTRYPPFILALLGEAQVLRGAHTAALATAEKLLALEPTAPFLNGHAARLRGLVRTAWGDRTEAADAHAQAVAAFDELGMPVEAARSRVDWARACRPDEPVVAEARRALDVARRVNARSLADRARALLRELGARPAAPRSRPVPAFTARELEVSRLVAAGLSNAEIAERLYLSRRTVTTHLQHVYARLGLSSRTALTRYLAERNLLGEP</sequence>
<keyword evidence="5" id="KW-1185">Reference proteome</keyword>
<dbReference type="InterPro" id="IPR000792">
    <property type="entry name" value="Tscrpt_reg_LuxR_C"/>
</dbReference>
<reference evidence="4" key="1">
    <citation type="journal article" date="2014" name="Int. J. Syst. Evol. Microbiol.">
        <title>Complete genome sequence of Corynebacterium casei LMG S-19264T (=DSM 44701T), isolated from a smear-ripened cheese.</title>
        <authorList>
            <consortium name="US DOE Joint Genome Institute (JGI-PGF)"/>
            <person name="Walter F."/>
            <person name="Albersmeier A."/>
            <person name="Kalinowski J."/>
            <person name="Ruckert C."/>
        </authorList>
    </citation>
    <scope>NUCLEOTIDE SEQUENCE</scope>
    <source>
        <strain evidence="4">CGMCC 4.5737</strain>
    </source>
</reference>
<dbReference type="GO" id="GO:0005737">
    <property type="term" value="C:cytoplasm"/>
    <property type="evidence" value="ECO:0007669"/>
    <property type="project" value="TreeGrafter"/>
</dbReference>